<dbReference type="SMART" id="SM00260">
    <property type="entry name" value="CheW"/>
    <property type="match status" value="1"/>
</dbReference>
<proteinExistence type="predicted"/>
<organism evidence="5 6">
    <name type="scientific">Marinobacterium aestuariivivens</name>
    <dbReference type="NCBI Taxonomy" id="1698799"/>
    <lineage>
        <taxon>Bacteria</taxon>
        <taxon>Pseudomonadati</taxon>
        <taxon>Pseudomonadota</taxon>
        <taxon>Gammaproteobacteria</taxon>
        <taxon>Oceanospirillales</taxon>
        <taxon>Oceanospirillaceae</taxon>
        <taxon>Marinobacterium</taxon>
    </lineage>
</organism>
<dbReference type="EMBL" id="JBHSWE010000001">
    <property type="protein sequence ID" value="MFC6669816.1"/>
    <property type="molecule type" value="Genomic_DNA"/>
</dbReference>
<dbReference type="PANTHER" id="PTHR22617:SF45">
    <property type="entry name" value="CHEMOTAXIS PROTEIN CHEW"/>
    <property type="match status" value="1"/>
</dbReference>
<dbReference type="PANTHER" id="PTHR22617">
    <property type="entry name" value="CHEMOTAXIS SENSOR HISTIDINE KINASE-RELATED"/>
    <property type="match status" value="1"/>
</dbReference>
<dbReference type="Gene3D" id="2.40.50.180">
    <property type="entry name" value="CheA-289, Domain 4"/>
    <property type="match status" value="1"/>
</dbReference>
<dbReference type="PROSITE" id="PS50851">
    <property type="entry name" value="CHEW"/>
    <property type="match status" value="1"/>
</dbReference>
<comment type="caution">
    <text evidence="5">The sequence shown here is derived from an EMBL/GenBank/DDBJ whole genome shotgun (WGS) entry which is preliminary data.</text>
</comment>
<evidence type="ECO:0000313" key="5">
    <source>
        <dbReference type="EMBL" id="MFC6669816.1"/>
    </source>
</evidence>
<keyword evidence="3" id="KW-0963">Cytoplasm</keyword>
<dbReference type="Pfam" id="PF01584">
    <property type="entry name" value="CheW"/>
    <property type="match status" value="1"/>
</dbReference>
<evidence type="ECO:0000259" key="4">
    <source>
        <dbReference type="PROSITE" id="PS50851"/>
    </source>
</evidence>
<dbReference type="SUPFAM" id="SSF50341">
    <property type="entry name" value="CheW-like"/>
    <property type="match status" value="1"/>
</dbReference>
<keyword evidence="6" id="KW-1185">Reference proteome</keyword>
<evidence type="ECO:0000313" key="6">
    <source>
        <dbReference type="Proteomes" id="UP001596422"/>
    </source>
</evidence>
<protein>
    <recommendedName>
        <fullName evidence="2">Chemotaxis protein CheW</fullName>
    </recommendedName>
</protein>
<accession>A0ABW1ZXC6</accession>
<dbReference type="InterPro" id="IPR002545">
    <property type="entry name" value="CheW-lke_dom"/>
</dbReference>
<gene>
    <name evidence="5" type="ORF">ACFQDL_06745</name>
</gene>
<dbReference type="Proteomes" id="UP001596422">
    <property type="component" value="Unassembled WGS sequence"/>
</dbReference>
<dbReference type="InterPro" id="IPR039315">
    <property type="entry name" value="CheW"/>
</dbReference>
<evidence type="ECO:0000256" key="1">
    <source>
        <dbReference type="ARBA" id="ARBA00004496"/>
    </source>
</evidence>
<name>A0ABW1ZXC6_9GAMM</name>
<evidence type="ECO:0000256" key="3">
    <source>
        <dbReference type="ARBA" id="ARBA00022490"/>
    </source>
</evidence>
<dbReference type="RefSeq" id="WP_379908346.1">
    <property type="nucleotide sequence ID" value="NZ_JBHSWE010000001.1"/>
</dbReference>
<dbReference type="InterPro" id="IPR036061">
    <property type="entry name" value="CheW-like_dom_sf"/>
</dbReference>
<reference evidence="6" key="1">
    <citation type="journal article" date="2019" name="Int. J. Syst. Evol. Microbiol.">
        <title>The Global Catalogue of Microorganisms (GCM) 10K type strain sequencing project: providing services to taxonomists for standard genome sequencing and annotation.</title>
        <authorList>
            <consortium name="The Broad Institute Genomics Platform"/>
            <consortium name="The Broad Institute Genome Sequencing Center for Infectious Disease"/>
            <person name="Wu L."/>
            <person name="Ma J."/>
        </authorList>
    </citation>
    <scope>NUCLEOTIDE SEQUENCE [LARGE SCALE GENOMIC DNA]</scope>
    <source>
        <strain evidence="6">NBRC 111756</strain>
    </source>
</reference>
<sequence>MTTLQPNSAIEASEQAGLSRQFLTFLLADEEYAVDILRVQEIRGWMPVTRLPNTPDYLKGVLNLRGAIIPVIDLRQRFALEPWTTARPPWWWCSGSAAAGRTG</sequence>
<evidence type="ECO:0000256" key="2">
    <source>
        <dbReference type="ARBA" id="ARBA00021483"/>
    </source>
</evidence>
<comment type="subcellular location">
    <subcellularLocation>
        <location evidence="1">Cytoplasm</location>
    </subcellularLocation>
</comment>
<feature type="domain" description="CheW-like" evidence="4">
    <location>
        <begin position="19"/>
        <end position="103"/>
    </location>
</feature>